<evidence type="ECO:0000256" key="4">
    <source>
        <dbReference type="ARBA" id="ARBA00012801"/>
    </source>
</evidence>
<keyword evidence="5" id="KW-0285">Flavoprotein</keyword>
<dbReference type="OrthoDB" id="303614at2759"/>
<evidence type="ECO:0000256" key="5">
    <source>
        <dbReference type="ARBA" id="ARBA00022630"/>
    </source>
</evidence>
<evidence type="ECO:0000256" key="3">
    <source>
        <dbReference type="ARBA" id="ARBA00005037"/>
    </source>
</evidence>
<evidence type="ECO:0000256" key="2">
    <source>
        <dbReference type="ARBA" id="ARBA00004738"/>
    </source>
</evidence>
<evidence type="ECO:0000313" key="10">
    <source>
        <dbReference type="Proteomes" id="UP001153636"/>
    </source>
</evidence>
<proteinExistence type="predicted"/>
<dbReference type="SUPFAM" id="SSF50475">
    <property type="entry name" value="FMN-binding split barrel"/>
    <property type="match status" value="1"/>
</dbReference>
<dbReference type="InterPro" id="IPR012349">
    <property type="entry name" value="Split_barrel_FMN-bd"/>
</dbReference>
<gene>
    <name evidence="9" type="ORF">PSYICH_LOCUS15061</name>
</gene>
<dbReference type="PANTHER" id="PTHR10851">
    <property type="entry name" value="PYRIDOXINE-5-PHOSPHATE OXIDASE"/>
    <property type="match status" value="1"/>
</dbReference>
<evidence type="ECO:0000256" key="1">
    <source>
        <dbReference type="ARBA" id="ARBA00001917"/>
    </source>
</evidence>
<protein>
    <recommendedName>
        <fullName evidence="4">pyridoxal 5'-phosphate synthase</fullName>
        <ecNumber evidence="4">1.4.3.5</ecNumber>
    </recommendedName>
</protein>
<dbReference type="Proteomes" id="UP001153636">
    <property type="component" value="Chromosome 9"/>
</dbReference>
<dbReference type="EC" id="1.4.3.5" evidence="4"/>
<dbReference type="AlphaFoldDB" id="A0A9P0GL87"/>
<keyword evidence="6" id="KW-0288">FMN</keyword>
<dbReference type="Gene3D" id="2.30.110.10">
    <property type="entry name" value="Electron Transport, Fmn-binding Protein, Chain A"/>
    <property type="match status" value="1"/>
</dbReference>
<reference evidence="9" key="1">
    <citation type="submission" date="2022-01" db="EMBL/GenBank/DDBJ databases">
        <authorList>
            <person name="King R."/>
        </authorList>
    </citation>
    <scope>NUCLEOTIDE SEQUENCE</scope>
</reference>
<evidence type="ECO:0000256" key="8">
    <source>
        <dbReference type="SAM" id="MobiDB-lite"/>
    </source>
</evidence>
<sequence>MGDVKSECDCEDEKEQWGDPEPAENSRLARIDLRPHHNTPYALYCDWLKDANNHGLTKFQTSQFSLATCSRCGELGNRMISLREFRNYMYIITISSFSKTYQHIKETRKATMLFFFQYWNYRGTYIRQIKIDCRCKRLCSGITELYHDKEPLSGKVKYEICSSGQLADWEALKKVHDRTVVKYRCGQNELKMPNHYVGYALIPHKYEFLHMEEGYIPDRVTYQKSCDCGWSIRRIMA</sequence>
<feature type="region of interest" description="Disordered" evidence="8">
    <location>
        <begin position="1"/>
        <end position="24"/>
    </location>
</feature>
<accession>A0A9P0GL87</accession>
<keyword evidence="10" id="KW-1185">Reference proteome</keyword>
<dbReference type="GO" id="GO:0008615">
    <property type="term" value="P:pyridoxine biosynthetic process"/>
    <property type="evidence" value="ECO:0007669"/>
    <property type="project" value="InterPro"/>
</dbReference>
<evidence type="ECO:0000256" key="7">
    <source>
        <dbReference type="ARBA" id="ARBA00023002"/>
    </source>
</evidence>
<comment type="pathway">
    <text evidence="2">Cofactor metabolism; pyridoxal 5'-phosphate salvage; pyridoxal 5'-phosphate from pyridoxamine 5'-phosphate: step 1/1.</text>
</comment>
<dbReference type="PANTHER" id="PTHR10851:SF4">
    <property type="entry name" value="PYRIDOXAL 5'-PHOSPHATE SYNTHASE"/>
    <property type="match status" value="1"/>
</dbReference>
<evidence type="ECO:0000313" key="9">
    <source>
        <dbReference type="EMBL" id="CAH1115267.1"/>
    </source>
</evidence>
<evidence type="ECO:0000256" key="6">
    <source>
        <dbReference type="ARBA" id="ARBA00022643"/>
    </source>
</evidence>
<dbReference type="GO" id="GO:0010181">
    <property type="term" value="F:FMN binding"/>
    <property type="evidence" value="ECO:0007669"/>
    <property type="project" value="InterPro"/>
</dbReference>
<dbReference type="GO" id="GO:0004733">
    <property type="term" value="F:pyridoxamine phosphate oxidase activity"/>
    <property type="evidence" value="ECO:0007669"/>
    <property type="project" value="UniProtKB-EC"/>
</dbReference>
<keyword evidence="7" id="KW-0560">Oxidoreductase</keyword>
<comment type="cofactor">
    <cofactor evidence="1">
        <name>FMN</name>
        <dbReference type="ChEBI" id="CHEBI:58210"/>
    </cofactor>
</comment>
<organism evidence="9 10">
    <name type="scientific">Psylliodes chrysocephalus</name>
    <dbReference type="NCBI Taxonomy" id="3402493"/>
    <lineage>
        <taxon>Eukaryota</taxon>
        <taxon>Metazoa</taxon>
        <taxon>Ecdysozoa</taxon>
        <taxon>Arthropoda</taxon>
        <taxon>Hexapoda</taxon>
        <taxon>Insecta</taxon>
        <taxon>Pterygota</taxon>
        <taxon>Neoptera</taxon>
        <taxon>Endopterygota</taxon>
        <taxon>Coleoptera</taxon>
        <taxon>Polyphaga</taxon>
        <taxon>Cucujiformia</taxon>
        <taxon>Chrysomeloidea</taxon>
        <taxon>Chrysomelidae</taxon>
        <taxon>Galerucinae</taxon>
        <taxon>Alticini</taxon>
        <taxon>Psylliodes</taxon>
    </lineage>
</organism>
<dbReference type="EMBL" id="OV651821">
    <property type="protein sequence ID" value="CAH1115267.1"/>
    <property type="molecule type" value="Genomic_DNA"/>
</dbReference>
<comment type="pathway">
    <text evidence="3">Cofactor metabolism; pyridoxal 5'-phosphate salvage; pyridoxal 5'-phosphate from pyridoxine 5'-phosphate: step 1/1.</text>
</comment>
<dbReference type="InterPro" id="IPR000659">
    <property type="entry name" value="Pyridox_Oxase"/>
</dbReference>
<name>A0A9P0GL87_9CUCU</name>